<dbReference type="PROSITE" id="PS50138">
    <property type="entry name" value="BRCA2_REPEAT"/>
    <property type="match status" value="1"/>
</dbReference>
<dbReference type="FunCoup" id="F0ZE52">
    <property type="interactions" value="722"/>
</dbReference>
<evidence type="ECO:0000256" key="1">
    <source>
        <dbReference type="SAM" id="MobiDB-lite"/>
    </source>
</evidence>
<accession>F0ZE52</accession>
<feature type="region of interest" description="Disordered" evidence="1">
    <location>
        <begin position="33"/>
        <end position="81"/>
    </location>
</feature>
<dbReference type="RefSeq" id="XP_003285727.1">
    <property type="nucleotide sequence ID" value="XM_003285679.1"/>
</dbReference>
<dbReference type="KEGG" id="dpp:DICPUDRAFT_76648"/>
<feature type="compositionally biased region" description="Low complexity" evidence="1">
    <location>
        <begin position="60"/>
        <end position="76"/>
    </location>
</feature>
<keyword evidence="3" id="KW-1185">Reference proteome</keyword>
<sequence>MDGLNFKNQTNFKSGTGRNIVVESSSLDKARVILSNSETNQKSPNSKSKRTRDFEEESENNNNINNINNNHNNHNNTTEAQENKLNKINNKEKTGFKTASNHSIIISKHALNKYHQEINNDFEKDIDLSQYQADIQLLEQPLNASEKLNNK</sequence>
<dbReference type="GeneID" id="10499195"/>
<dbReference type="AlphaFoldDB" id="F0ZE52"/>
<name>F0ZE52_DICPU</name>
<proteinExistence type="predicted"/>
<dbReference type="OrthoDB" id="10635703at2759"/>
<feature type="compositionally biased region" description="Polar residues" evidence="1">
    <location>
        <begin position="34"/>
        <end position="46"/>
    </location>
</feature>
<dbReference type="Proteomes" id="UP000001064">
    <property type="component" value="Unassembled WGS sequence"/>
</dbReference>
<dbReference type="eggNOG" id="ENOG502RIGI">
    <property type="taxonomic scope" value="Eukaryota"/>
</dbReference>
<dbReference type="VEuPathDB" id="AmoebaDB:DICPUDRAFT_76648"/>
<dbReference type="OMA" id="MSESHNQ"/>
<evidence type="ECO:0000313" key="3">
    <source>
        <dbReference type="Proteomes" id="UP000001064"/>
    </source>
</evidence>
<gene>
    <name evidence="2" type="ORF">DICPUDRAFT_76648</name>
</gene>
<reference evidence="3" key="1">
    <citation type="journal article" date="2011" name="Genome Biol.">
        <title>Comparative genomics of the social amoebae Dictyostelium discoideum and Dictyostelium purpureum.</title>
        <authorList>
            <consortium name="US DOE Joint Genome Institute (JGI-PGF)"/>
            <person name="Sucgang R."/>
            <person name="Kuo A."/>
            <person name="Tian X."/>
            <person name="Salerno W."/>
            <person name="Parikh A."/>
            <person name="Feasley C.L."/>
            <person name="Dalin E."/>
            <person name="Tu H."/>
            <person name="Huang E."/>
            <person name="Barry K."/>
            <person name="Lindquist E."/>
            <person name="Shapiro H."/>
            <person name="Bruce D."/>
            <person name="Schmutz J."/>
            <person name="Salamov A."/>
            <person name="Fey P."/>
            <person name="Gaudet P."/>
            <person name="Anjard C."/>
            <person name="Babu M.M."/>
            <person name="Basu S."/>
            <person name="Bushmanova Y."/>
            <person name="van der Wel H."/>
            <person name="Katoh-Kurasawa M."/>
            <person name="Dinh C."/>
            <person name="Coutinho P.M."/>
            <person name="Saito T."/>
            <person name="Elias M."/>
            <person name="Schaap P."/>
            <person name="Kay R.R."/>
            <person name="Henrissat B."/>
            <person name="Eichinger L."/>
            <person name="Rivero F."/>
            <person name="Putnam N.H."/>
            <person name="West C.M."/>
            <person name="Loomis W.F."/>
            <person name="Chisholm R.L."/>
            <person name="Shaulsky G."/>
            <person name="Strassmann J.E."/>
            <person name="Queller D.C."/>
            <person name="Kuspa A."/>
            <person name="Grigoriev I.V."/>
        </authorList>
    </citation>
    <scope>NUCLEOTIDE SEQUENCE [LARGE SCALE GENOMIC DNA]</scope>
    <source>
        <strain evidence="3">QSDP1</strain>
    </source>
</reference>
<evidence type="ECO:0000313" key="2">
    <source>
        <dbReference type="EMBL" id="EGC37788.1"/>
    </source>
</evidence>
<dbReference type="EMBL" id="GL870991">
    <property type="protein sequence ID" value="EGC37788.1"/>
    <property type="molecule type" value="Genomic_DNA"/>
</dbReference>
<dbReference type="InterPro" id="IPR002093">
    <property type="entry name" value="BRCA2_repeat"/>
</dbReference>
<organism evidence="2 3">
    <name type="scientific">Dictyostelium purpureum</name>
    <name type="common">Slime mold</name>
    <dbReference type="NCBI Taxonomy" id="5786"/>
    <lineage>
        <taxon>Eukaryota</taxon>
        <taxon>Amoebozoa</taxon>
        <taxon>Evosea</taxon>
        <taxon>Eumycetozoa</taxon>
        <taxon>Dictyostelia</taxon>
        <taxon>Dictyosteliales</taxon>
        <taxon>Dictyosteliaceae</taxon>
        <taxon>Dictyostelium</taxon>
    </lineage>
</organism>
<dbReference type="InParanoid" id="F0ZE52"/>
<protein>
    <submittedName>
        <fullName evidence="2">Uncharacterized protein</fullName>
    </submittedName>
</protein>